<organism evidence="2 3">
    <name type="scientific">Terribacillus aidingensis</name>
    <dbReference type="NCBI Taxonomy" id="586416"/>
    <lineage>
        <taxon>Bacteria</taxon>
        <taxon>Bacillati</taxon>
        <taxon>Bacillota</taxon>
        <taxon>Bacilli</taxon>
        <taxon>Bacillales</taxon>
        <taxon>Bacillaceae</taxon>
        <taxon>Terribacillus</taxon>
    </lineage>
</organism>
<feature type="compositionally biased region" description="Polar residues" evidence="1">
    <location>
        <begin position="1"/>
        <end position="19"/>
    </location>
</feature>
<proteinExistence type="predicted"/>
<dbReference type="AlphaFoldDB" id="A0A285NQZ7"/>
<accession>A0A285NQZ7</accession>
<dbReference type="EMBL" id="OBEK01000002">
    <property type="protein sequence ID" value="SNZ11387.1"/>
    <property type="molecule type" value="Genomic_DNA"/>
</dbReference>
<gene>
    <name evidence="2" type="ORF">SAMN05421503_2032</name>
</gene>
<feature type="region of interest" description="Disordered" evidence="1">
    <location>
        <begin position="1"/>
        <end position="21"/>
    </location>
</feature>
<dbReference type="Proteomes" id="UP000219356">
    <property type="component" value="Unassembled WGS sequence"/>
</dbReference>
<evidence type="ECO:0000313" key="3">
    <source>
        <dbReference type="Proteomes" id="UP000219356"/>
    </source>
</evidence>
<protein>
    <submittedName>
        <fullName evidence="2">Uncharacterized protein</fullName>
    </submittedName>
</protein>
<sequence>MLLDSTAYSKTESKVTLSKGQWEAEITAGSAKGTAGSKDSE</sequence>
<reference evidence="3" key="1">
    <citation type="submission" date="2017-09" db="EMBL/GenBank/DDBJ databases">
        <authorList>
            <person name="Varghese N."/>
            <person name="Submissions S."/>
        </authorList>
    </citation>
    <scope>NUCLEOTIDE SEQUENCE [LARGE SCALE GENOMIC DNA]</scope>
    <source>
        <strain evidence="3">CGMCC 1.8913</strain>
    </source>
</reference>
<evidence type="ECO:0000256" key="1">
    <source>
        <dbReference type="SAM" id="MobiDB-lite"/>
    </source>
</evidence>
<keyword evidence="3" id="KW-1185">Reference proteome</keyword>
<name>A0A285NQZ7_9BACI</name>
<evidence type="ECO:0000313" key="2">
    <source>
        <dbReference type="EMBL" id="SNZ11387.1"/>
    </source>
</evidence>